<evidence type="ECO:0000313" key="4">
    <source>
        <dbReference type="Proteomes" id="UP001247754"/>
    </source>
</evidence>
<evidence type="ECO:0000259" key="2">
    <source>
        <dbReference type="Pfam" id="PF00892"/>
    </source>
</evidence>
<feature type="transmembrane region" description="Helical" evidence="1">
    <location>
        <begin position="180"/>
        <end position="201"/>
    </location>
</feature>
<dbReference type="Pfam" id="PF00892">
    <property type="entry name" value="EamA"/>
    <property type="match status" value="2"/>
</dbReference>
<reference evidence="3 4" key="1">
    <citation type="submission" date="2023-09" db="EMBL/GenBank/DDBJ databases">
        <title>Xinfangfangia sedmenti sp. nov., isolated the sedment.</title>
        <authorList>
            <person name="Xu L."/>
        </authorList>
    </citation>
    <scope>NUCLEOTIDE SEQUENCE [LARGE SCALE GENOMIC DNA]</scope>
    <source>
        <strain evidence="3 4">LG-4</strain>
    </source>
</reference>
<dbReference type="InterPro" id="IPR000620">
    <property type="entry name" value="EamA_dom"/>
</dbReference>
<comment type="caution">
    <text evidence="3">The sequence shown here is derived from an EMBL/GenBank/DDBJ whole genome shotgun (WGS) entry which is preliminary data.</text>
</comment>
<feature type="transmembrane region" description="Helical" evidence="1">
    <location>
        <begin position="150"/>
        <end position="168"/>
    </location>
</feature>
<sequence>MAIPRTALGIGSAALAAALFSVGDMAVKFLAGGYALHQVLMIRALLALVLVVGLILPLTGGWGQIRTRRPGLHLLRTTLMVTSNLMFFMCLAMLPLAEAVAIFFVAPLLITAFSAPLLGERIGPRRWIAVGVGLLGVVVMQRPGSGVVQPAALLAVAAATFYALVHMVTRRLGVTDTAPAMALSAQLGFILTAAAVGLTLGDGSYAQDSGMLAFLTRPWVWPPAGDWLVFLLLGLSNGAGAVLIGQAYRLCEAGLVAPFEYVSLLMAVFWGAAIFAEWPDAVTWTGIALILGGGLYMMWRESVLARRARGQA</sequence>
<feature type="domain" description="EamA" evidence="2">
    <location>
        <begin position="151"/>
        <end position="295"/>
    </location>
</feature>
<keyword evidence="1" id="KW-0812">Transmembrane</keyword>
<evidence type="ECO:0000256" key="1">
    <source>
        <dbReference type="SAM" id="Phobius"/>
    </source>
</evidence>
<feature type="transmembrane region" description="Helical" evidence="1">
    <location>
        <begin position="255"/>
        <end position="275"/>
    </location>
</feature>
<feature type="transmembrane region" description="Helical" evidence="1">
    <location>
        <begin position="281"/>
        <end position="299"/>
    </location>
</feature>
<gene>
    <name evidence="3" type="ORF">RGD00_05960</name>
</gene>
<dbReference type="SUPFAM" id="SSF103481">
    <property type="entry name" value="Multidrug resistance efflux transporter EmrE"/>
    <property type="match status" value="2"/>
</dbReference>
<name>A0ABU1F5J2_9RHOB</name>
<dbReference type="InterPro" id="IPR037185">
    <property type="entry name" value="EmrE-like"/>
</dbReference>
<evidence type="ECO:0000313" key="3">
    <source>
        <dbReference type="EMBL" id="MDR5652136.1"/>
    </source>
</evidence>
<dbReference type="PANTHER" id="PTHR22911">
    <property type="entry name" value="ACYL-MALONYL CONDENSING ENZYME-RELATED"/>
    <property type="match status" value="1"/>
</dbReference>
<proteinExistence type="predicted"/>
<organism evidence="3 4">
    <name type="scientific">Ruixingdingia sedimenti</name>
    <dbReference type="NCBI Taxonomy" id="3073604"/>
    <lineage>
        <taxon>Bacteria</taxon>
        <taxon>Pseudomonadati</taxon>
        <taxon>Pseudomonadota</taxon>
        <taxon>Alphaproteobacteria</taxon>
        <taxon>Rhodobacterales</taxon>
        <taxon>Paracoccaceae</taxon>
        <taxon>Ruixingdingia</taxon>
    </lineage>
</organism>
<keyword evidence="4" id="KW-1185">Reference proteome</keyword>
<dbReference type="RefSeq" id="WP_310456386.1">
    <property type="nucleotide sequence ID" value="NZ_JAVKPH010000005.1"/>
</dbReference>
<keyword evidence="1" id="KW-0472">Membrane</keyword>
<dbReference type="Proteomes" id="UP001247754">
    <property type="component" value="Unassembled WGS sequence"/>
</dbReference>
<dbReference type="PANTHER" id="PTHR22911:SF103">
    <property type="entry name" value="BLR2811 PROTEIN"/>
    <property type="match status" value="1"/>
</dbReference>
<dbReference type="EMBL" id="JAVKPH010000005">
    <property type="protein sequence ID" value="MDR5652136.1"/>
    <property type="molecule type" value="Genomic_DNA"/>
</dbReference>
<feature type="transmembrane region" description="Helical" evidence="1">
    <location>
        <begin position="227"/>
        <end position="248"/>
    </location>
</feature>
<keyword evidence="1" id="KW-1133">Transmembrane helix</keyword>
<feature type="transmembrane region" description="Helical" evidence="1">
    <location>
        <begin position="41"/>
        <end position="62"/>
    </location>
</feature>
<accession>A0ABU1F5J2</accession>
<protein>
    <submittedName>
        <fullName evidence="3">DMT family transporter</fullName>
    </submittedName>
</protein>
<feature type="domain" description="EamA" evidence="2">
    <location>
        <begin position="8"/>
        <end position="140"/>
    </location>
</feature>